<dbReference type="Pfam" id="PF07738">
    <property type="entry name" value="Sad1_UNC"/>
    <property type="match status" value="1"/>
</dbReference>
<dbReference type="Proteomes" id="UP000224634">
    <property type="component" value="Unassembled WGS sequence"/>
</dbReference>
<evidence type="ECO:0000256" key="6">
    <source>
        <dbReference type="SAM" id="Phobius"/>
    </source>
</evidence>
<evidence type="ECO:0000256" key="2">
    <source>
        <dbReference type="ARBA" id="ARBA00022692"/>
    </source>
</evidence>
<dbReference type="EMBL" id="PDNA01000362">
    <property type="protein sequence ID" value="PGG96435.1"/>
    <property type="molecule type" value="Genomic_DNA"/>
</dbReference>
<feature type="compositionally biased region" description="Low complexity" evidence="5">
    <location>
        <begin position="305"/>
        <end position="315"/>
    </location>
</feature>
<feature type="region of interest" description="Disordered" evidence="5">
    <location>
        <begin position="84"/>
        <end position="132"/>
    </location>
</feature>
<evidence type="ECO:0000259" key="7">
    <source>
        <dbReference type="PROSITE" id="PS51469"/>
    </source>
</evidence>
<protein>
    <recommendedName>
        <fullName evidence="7">SUN domain-containing protein</fullName>
    </recommendedName>
</protein>
<feature type="compositionally biased region" description="Low complexity" evidence="5">
    <location>
        <begin position="1"/>
        <end position="13"/>
    </location>
</feature>
<dbReference type="GO" id="GO:0043495">
    <property type="term" value="F:protein-membrane adaptor activity"/>
    <property type="evidence" value="ECO:0007669"/>
    <property type="project" value="TreeGrafter"/>
</dbReference>
<dbReference type="InterPro" id="IPR045119">
    <property type="entry name" value="SUN1-5"/>
</dbReference>
<organism evidence="8 9">
    <name type="scientific">Polytolypa hystricis (strain UAMH7299)</name>
    <dbReference type="NCBI Taxonomy" id="1447883"/>
    <lineage>
        <taxon>Eukaryota</taxon>
        <taxon>Fungi</taxon>
        <taxon>Dikarya</taxon>
        <taxon>Ascomycota</taxon>
        <taxon>Pezizomycotina</taxon>
        <taxon>Eurotiomycetes</taxon>
        <taxon>Eurotiomycetidae</taxon>
        <taxon>Onygenales</taxon>
        <taxon>Onygenales incertae sedis</taxon>
        <taxon>Polytolypa</taxon>
    </lineage>
</organism>
<comment type="subcellular location">
    <subcellularLocation>
        <location evidence="1">Membrane</location>
    </subcellularLocation>
</comment>
<dbReference type="STRING" id="1447883.A0A2B7WI77"/>
<dbReference type="OrthoDB" id="342281at2759"/>
<feature type="compositionally biased region" description="Polar residues" evidence="5">
    <location>
        <begin position="264"/>
        <end position="273"/>
    </location>
</feature>
<dbReference type="PROSITE" id="PS51469">
    <property type="entry name" value="SUN"/>
    <property type="match status" value="1"/>
</dbReference>
<evidence type="ECO:0000313" key="9">
    <source>
        <dbReference type="Proteomes" id="UP000224634"/>
    </source>
</evidence>
<feature type="domain" description="SUN" evidence="7">
    <location>
        <begin position="441"/>
        <end position="674"/>
    </location>
</feature>
<dbReference type="PANTHER" id="PTHR12911">
    <property type="entry name" value="SAD1/UNC-84-LIKE PROTEIN-RELATED"/>
    <property type="match status" value="1"/>
</dbReference>
<accession>A0A2B7WI77</accession>
<evidence type="ECO:0000256" key="4">
    <source>
        <dbReference type="ARBA" id="ARBA00023136"/>
    </source>
</evidence>
<dbReference type="GO" id="GO:0034993">
    <property type="term" value="C:meiotic nuclear membrane microtubule tethering complex"/>
    <property type="evidence" value="ECO:0007669"/>
    <property type="project" value="TreeGrafter"/>
</dbReference>
<keyword evidence="3 6" id="KW-1133">Transmembrane helix</keyword>
<keyword evidence="9" id="KW-1185">Reference proteome</keyword>
<dbReference type="AlphaFoldDB" id="A0A2B7WI77"/>
<feature type="region of interest" description="Disordered" evidence="5">
    <location>
        <begin position="552"/>
        <end position="580"/>
    </location>
</feature>
<sequence length="674" mass="73331">MTLRTSSTSSRRTASRDSNARNAGGRQASPSAAGSAENSPILPTARTNQTYGYGNTKRRVLPNQLDIDSSANVSDMADNIDTGLREADERVMDEDTGPYNNDLRSTRRARRASSTRPGSATRPIYRREVTPDDQLLESLREASEEPDDRQNSIAGNSTVESSSISWIIERNVSGDLRQRSEEPDGANLPNPKPARGETLLSRPPSRGLRLHQFSPLHAPIPEEPHRHPLDSVPPFPPPVVLSSAPAKQVAPSTVPSNPVDLSDITPTSDSAPTPSKDDSMSAADSQVKAPALPERPSGTEKTAETLKASRTTKTAKAAKIKKRPKEFTFSLHTLLTAFLSLLAAFNIYVFRDDLKLLPEALRSYTGRASSPISIENATAYTEAFNKLSSGVDRRLSNMAKDFAALKDEWDRRLPHLQQFIRPPPTNPLFPPKVNFLSPGMGAVVNPDLSSPTYSRPPTLKEKLSGYIVTMTPQQLPHTAALEPWTDVGDCWCTGGGRDGGKAQLVVLLGRPIVPEEVIVEHIPKGASLIPEAAPREMELWVEYISSETATGSGSAAAARQLQRTIPPPPPPSTAPATQIPPFPSLRETVLTTLHHVYPSDPESSYADDPLLGPTYFRVGKWTYDINGAHHIQRFELDAVIDVAGARVGKVVVRVKSNYGAGQTCLYRVRLHGHT</sequence>
<feature type="region of interest" description="Disordered" evidence="5">
    <location>
        <begin position="1"/>
        <end position="57"/>
    </location>
</feature>
<feature type="transmembrane region" description="Helical" evidence="6">
    <location>
        <begin position="329"/>
        <end position="350"/>
    </location>
</feature>
<reference evidence="8 9" key="1">
    <citation type="submission" date="2017-10" db="EMBL/GenBank/DDBJ databases">
        <title>Comparative genomics in systemic dimorphic fungi from Ajellomycetaceae.</title>
        <authorList>
            <person name="Munoz J.F."/>
            <person name="Mcewen J.G."/>
            <person name="Clay O.K."/>
            <person name="Cuomo C.A."/>
        </authorList>
    </citation>
    <scope>NUCLEOTIDE SEQUENCE [LARGE SCALE GENOMIC DNA]</scope>
    <source>
        <strain evidence="8 9">UAMH7299</strain>
    </source>
</reference>
<dbReference type="PANTHER" id="PTHR12911:SF8">
    <property type="entry name" value="KLAROID PROTEIN-RELATED"/>
    <property type="match status" value="1"/>
</dbReference>
<feature type="region of interest" description="Disordered" evidence="5">
    <location>
        <begin position="175"/>
        <end position="319"/>
    </location>
</feature>
<proteinExistence type="predicted"/>
<name>A0A2B7WI77_POLH7</name>
<keyword evidence="2 6" id="KW-0812">Transmembrane</keyword>
<evidence type="ECO:0000313" key="8">
    <source>
        <dbReference type="EMBL" id="PGG96435.1"/>
    </source>
</evidence>
<gene>
    <name evidence="8" type="ORF">AJ80_09831</name>
</gene>
<dbReference type="Gene3D" id="2.60.120.260">
    <property type="entry name" value="Galactose-binding domain-like"/>
    <property type="match status" value="1"/>
</dbReference>
<dbReference type="InterPro" id="IPR012919">
    <property type="entry name" value="SUN_dom"/>
</dbReference>
<evidence type="ECO:0000256" key="3">
    <source>
        <dbReference type="ARBA" id="ARBA00022989"/>
    </source>
</evidence>
<evidence type="ECO:0000256" key="5">
    <source>
        <dbReference type="SAM" id="MobiDB-lite"/>
    </source>
</evidence>
<keyword evidence="4 6" id="KW-0472">Membrane</keyword>
<feature type="compositionally biased region" description="Pro residues" evidence="5">
    <location>
        <begin position="565"/>
        <end position="580"/>
    </location>
</feature>
<comment type="caution">
    <text evidence="8">The sequence shown here is derived from an EMBL/GenBank/DDBJ whole genome shotgun (WGS) entry which is preliminary data.</text>
</comment>
<feature type="compositionally biased region" description="Polar residues" evidence="5">
    <location>
        <begin position="151"/>
        <end position="160"/>
    </location>
</feature>
<feature type="region of interest" description="Disordered" evidence="5">
    <location>
        <begin position="141"/>
        <end position="160"/>
    </location>
</feature>
<feature type="compositionally biased region" description="Polar residues" evidence="5">
    <location>
        <begin position="28"/>
        <end position="38"/>
    </location>
</feature>
<feature type="compositionally biased region" description="Basic and acidic residues" evidence="5">
    <location>
        <begin position="220"/>
        <end position="229"/>
    </location>
</feature>
<evidence type="ECO:0000256" key="1">
    <source>
        <dbReference type="ARBA" id="ARBA00004370"/>
    </source>
</evidence>